<feature type="region of interest" description="Disordered" evidence="1">
    <location>
        <begin position="186"/>
        <end position="219"/>
    </location>
</feature>
<accession>A0A067KTM1</accession>
<evidence type="ECO:0000313" key="3">
    <source>
        <dbReference type="Proteomes" id="UP000027138"/>
    </source>
</evidence>
<dbReference type="EMBL" id="KK914367">
    <property type="protein sequence ID" value="KDP38298.1"/>
    <property type="molecule type" value="Genomic_DNA"/>
</dbReference>
<dbReference type="AlphaFoldDB" id="A0A067KTM1"/>
<protein>
    <submittedName>
        <fullName evidence="2">Uncharacterized protein</fullName>
    </submittedName>
</protein>
<sequence length="255" mass="28710">MRSLEGMEELNRPILGWFRWRSRERERPELLQRGGDEKEVVAEALVSCHCCVRHKRKGKERRGRCCSEVAAWQGCAARRRWFWWSENQRGEATSIDLTLPSPPLVFRSPETSTTPCRRLHAAVDSGLPSHLSFVFGVRRRCRRAATFFDRKIASSLLLLDFPAASIPLLSMKKLRSLLHSPLPVPAGAAKTGAARNRRGIVPRGTTGRELGRSPDEPMARRNQCGMVWQGLPRSQSTAKWAGSRGAARELCCARL</sequence>
<organism evidence="2 3">
    <name type="scientific">Jatropha curcas</name>
    <name type="common">Barbados nut</name>
    <dbReference type="NCBI Taxonomy" id="180498"/>
    <lineage>
        <taxon>Eukaryota</taxon>
        <taxon>Viridiplantae</taxon>
        <taxon>Streptophyta</taxon>
        <taxon>Embryophyta</taxon>
        <taxon>Tracheophyta</taxon>
        <taxon>Spermatophyta</taxon>
        <taxon>Magnoliopsida</taxon>
        <taxon>eudicotyledons</taxon>
        <taxon>Gunneridae</taxon>
        <taxon>Pentapetalae</taxon>
        <taxon>rosids</taxon>
        <taxon>fabids</taxon>
        <taxon>Malpighiales</taxon>
        <taxon>Euphorbiaceae</taxon>
        <taxon>Crotonoideae</taxon>
        <taxon>Jatropheae</taxon>
        <taxon>Jatropha</taxon>
    </lineage>
</organism>
<feature type="compositionally biased region" description="Basic and acidic residues" evidence="1">
    <location>
        <begin position="209"/>
        <end position="219"/>
    </location>
</feature>
<name>A0A067KTM1_JATCU</name>
<reference evidence="2 3" key="1">
    <citation type="journal article" date="2014" name="PLoS ONE">
        <title>Global Analysis of Gene Expression Profiles in Physic Nut (Jatropha curcas L.) Seedlings Exposed to Salt Stress.</title>
        <authorList>
            <person name="Zhang L."/>
            <person name="Zhang C."/>
            <person name="Wu P."/>
            <person name="Chen Y."/>
            <person name="Li M."/>
            <person name="Jiang H."/>
            <person name="Wu G."/>
        </authorList>
    </citation>
    <scope>NUCLEOTIDE SEQUENCE [LARGE SCALE GENOMIC DNA]</scope>
    <source>
        <strain evidence="3">cv. GZQX0401</strain>
        <tissue evidence="2">Young leaves</tissue>
    </source>
</reference>
<dbReference type="Proteomes" id="UP000027138">
    <property type="component" value="Unassembled WGS sequence"/>
</dbReference>
<gene>
    <name evidence="2" type="ORF">JCGZ_05184</name>
</gene>
<evidence type="ECO:0000313" key="2">
    <source>
        <dbReference type="EMBL" id="KDP38298.1"/>
    </source>
</evidence>
<evidence type="ECO:0000256" key="1">
    <source>
        <dbReference type="SAM" id="MobiDB-lite"/>
    </source>
</evidence>
<proteinExistence type="predicted"/>
<keyword evidence="3" id="KW-1185">Reference proteome</keyword>